<evidence type="ECO:0000313" key="2">
    <source>
        <dbReference type="Proteomes" id="UP000180043"/>
    </source>
</evidence>
<dbReference type="AlphaFoldDB" id="A0A1S1LJZ5"/>
<reference evidence="1 2" key="1">
    <citation type="submission" date="2016-10" db="EMBL/GenBank/DDBJ databases">
        <title>Evaluation of Human, Veterinary and Environmental Mycobacterium chelonae Isolates by Core Genome Phylogenomic Analysis, Targeted Gene Comparison, and Anti-microbial Susceptibility Patterns: A Tale of Mistaken Identities.</title>
        <authorList>
            <person name="Fogelson S.B."/>
            <person name="Camus A.C."/>
            <person name="Lorenz W."/>
            <person name="Vasireddy R."/>
            <person name="Vasireddy S."/>
            <person name="Smith T."/>
            <person name="Brown-Elliott B.A."/>
            <person name="Wallace R.J.Jr."/>
            <person name="Hasan N.A."/>
            <person name="Reischl U."/>
            <person name="Sanchez S."/>
        </authorList>
    </citation>
    <scope>NUCLEOTIDE SEQUENCE [LARGE SCALE GENOMIC DNA]</scope>
    <source>
        <strain evidence="1 2">15515</strain>
    </source>
</reference>
<comment type="caution">
    <text evidence="1">The sequence shown here is derived from an EMBL/GenBank/DDBJ whole genome shotgun (WGS) entry which is preliminary data.</text>
</comment>
<proteinExistence type="predicted"/>
<accession>A0A1S1LJZ5</accession>
<dbReference type="RefSeq" id="WP_057966710.1">
    <property type="nucleotide sequence ID" value="NZ_MAEQ01000015.1"/>
</dbReference>
<dbReference type="Proteomes" id="UP000180043">
    <property type="component" value="Unassembled WGS sequence"/>
</dbReference>
<gene>
    <name evidence="1" type="ORF">BKG82_19160</name>
</gene>
<evidence type="ECO:0000313" key="1">
    <source>
        <dbReference type="EMBL" id="OHU51610.1"/>
    </source>
</evidence>
<dbReference type="Gene3D" id="3.30.530.20">
    <property type="match status" value="1"/>
</dbReference>
<dbReference type="SUPFAM" id="SSF55961">
    <property type="entry name" value="Bet v1-like"/>
    <property type="match status" value="1"/>
</dbReference>
<dbReference type="EMBL" id="MLIQ01000022">
    <property type="protein sequence ID" value="OHU51610.1"/>
    <property type="molecule type" value="Genomic_DNA"/>
</dbReference>
<dbReference type="InterPro" id="IPR023393">
    <property type="entry name" value="START-like_dom_sf"/>
</dbReference>
<sequence>MALLRIERTTALPVAEAFARITDWPRHSEHIPLTTVSVTSDPPARVGTTFVGRTGLGAIGFDDPMTVTRWEPPRSGSPGRCRLEKTGSLILGWAEIEVRAQGSGARVIWTEDVNIRGLPRVFDRLAKMGGQWMFGRAIDGLLR</sequence>
<organism evidence="1 2">
    <name type="scientific">Mycobacteroides chelonae</name>
    <name type="common">Mycobacterium chelonae</name>
    <dbReference type="NCBI Taxonomy" id="1774"/>
    <lineage>
        <taxon>Bacteria</taxon>
        <taxon>Bacillati</taxon>
        <taxon>Actinomycetota</taxon>
        <taxon>Actinomycetes</taxon>
        <taxon>Mycobacteriales</taxon>
        <taxon>Mycobacteriaceae</taxon>
        <taxon>Mycobacteroides</taxon>
    </lineage>
</organism>
<protein>
    <submittedName>
        <fullName evidence="1">Immediate-early protein 2</fullName>
    </submittedName>
</protein>
<name>A0A1S1LJZ5_MYCCH</name>